<comment type="caution">
    <text evidence="1">The sequence shown here is derived from an EMBL/GenBank/DDBJ whole genome shotgun (WGS) entry which is preliminary data.</text>
</comment>
<dbReference type="Proteomes" id="UP001412067">
    <property type="component" value="Unassembled WGS sequence"/>
</dbReference>
<protein>
    <submittedName>
        <fullName evidence="1">Uncharacterized protein</fullName>
    </submittedName>
</protein>
<reference evidence="1 2" key="1">
    <citation type="journal article" date="2022" name="Nat. Plants">
        <title>Genomes of leafy and leafless Platanthera orchids illuminate the evolution of mycoheterotrophy.</title>
        <authorList>
            <person name="Li M.H."/>
            <person name="Liu K.W."/>
            <person name="Li Z."/>
            <person name="Lu H.C."/>
            <person name="Ye Q.L."/>
            <person name="Zhang D."/>
            <person name="Wang J.Y."/>
            <person name="Li Y.F."/>
            <person name="Zhong Z.M."/>
            <person name="Liu X."/>
            <person name="Yu X."/>
            <person name="Liu D.K."/>
            <person name="Tu X.D."/>
            <person name="Liu B."/>
            <person name="Hao Y."/>
            <person name="Liao X.Y."/>
            <person name="Jiang Y.T."/>
            <person name="Sun W.H."/>
            <person name="Chen J."/>
            <person name="Chen Y.Q."/>
            <person name="Ai Y."/>
            <person name="Zhai J.W."/>
            <person name="Wu S.S."/>
            <person name="Zhou Z."/>
            <person name="Hsiao Y.Y."/>
            <person name="Wu W.L."/>
            <person name="Chen Y.Y."/>
            <person name="Lin Y.F."/>
            <person name="Hsu J.L."/>
            <person name="Li C.Y."/>
            <person name="Wang Z.W."/>
            <person name="Zhao X."/>
            <person name="Zhong W.Y."/>
            <person name="Ma X.K."/>
            <person name="Ma L."/>
            <person name="Huang J."/>
            <person name="Chen G.Z."/>
            <person name="Huang M.Z."/>
            <person name="Huang L."/>
            <person name="Peng D.H."/>
            <person name="Luo Y.B."/>
            <person name="Zou S.Q."/>
            <person name="Chen S.P."/>
            <person name="Lan S."/>
            <person name="Tsai W.C."/>
            <person name="Van de Peer Y."/>
            <person name="Liu Z.J."/>
        </authorList>
    </citation>
    <scope>NUCLEOTIDE SEQUENCE [LARGE SCALE GENOMIC DNA]</scope>
    <source>
        <strain evidence="1">Lor288</strain>
    </source>
</reference>
<dbReference type="EMBL" id="JBBWWR010000021">
    <property type="protein sequence ID" value="KAK8938160.1"/>
    <property type="molecule type" value="Genomic_DNA"/>
</dbReference>
<proteinExistence type="predicted"/>
<accession>A0ABR2LE67</accession>
<gene>
    <name evidence="1" type="ORF">KSP40_PGU001940</name>
</gene>
<evidence type="ECO:0000313" key="2">
    <source>
        <dbReference type="Proteomes" id="UP001412067"/>
    </source>
</evidence>
<organism evidence="1 2">
    <name type="scientific">Platanthera guangdongensis</name>
    <dbReference type="NCBI Taxonomy" id="2320717"/>
    <lineage>
        <taxon>Eukaryota</taxon>
        <taxon>Viridiplantae</taxon>
        <taxon>Streptophyta</taxon>
        <taxon>Embryophyta</taxon>
        <taxon>Tracheophyta</taxon>
        <taxon>Spermatophyta</taxon>
        <taxon>Magnoliopsida</taxon>
        <taxon>Liliopsida</taxon>
        <taxon>Asparagales</taxon>
        <taxon>Orchidaceae</taxon>
        <taxon>Orchidoideae</taxon>
        <taxon>Orchideae</taxon>
        <taxon>Orchidinae</taxon>
        <taxon>Platanthera</taxon>
    </lineage>
</organism>
<evidence type="ECO:0000313" key="1">
    <source>
        <dbReference type="EMBL" id="KAK8938160.1"/>
    </source>
</evidence>
<sequence>MAKYFDEHVRIKQFAKGYLVLKKVDAVGRSASIDKLNPNWDGPYIIKETLRSVDITSKMWRDIPSVMSGAAMT</sequence>
<keyword evidence="2" id="KW-1185">Reference proteome</keyword>
<name>A0ABR2LE67_9ASPA</name>